<accession>A0A846N1R4</accession>
<reference evidence="1 2" key="1">
    <citation type="submission" date="2020-03" db="EMBL/GenBank/DDBJ databases">
        <title>Genomic Encyclopedia of Type Strains, Phase IV (KMG-IV): sequencing the most valuable type-strain genomes for metagenomic binning, comparative biology and taxonomic classification.</title>
        <authorList>
            <person name="Goeker M."/>
        </authorList>
    </citation>
    <scope>NUCLEOTIDE SEQUENCE [LARGE SCALE GENOMIC DNA]</scope>
    <source>
        <strain evidence="1 2">DSM 19867</strain>
    </source>
</reference>
<dbReference type="AlphaFoldDB" id="A0A846N1R4"/>
<evidence type="ECO:0000313" key="2">
    <source>
        <dbReference type="Proteomes" id="UP000570514"/>
    </source>
</evidence>
<organism evidence="1 2">
    <name type="scientific">Rhizomicrobium palustre</name>
    <dbReference type="NCBI Taxonomy" id="189966"/>
    <lineage>
        <taxon>Bacteria</taxon>
        <taxon>Pseudomonadati</taxon>
        <taxon>Pseudomonadota</taxon>
        <taxon>Alphaproteobacteria</taxon>
        <taxon>Micropepsales</taxon>
        <taxon>Micropepsaceae</taxon>
        <taxon>Rhizomicrobium</taxon>
    </lineage>
</organism>
<gene>
    <name evidence="1" type="ORF">FHS83_002733</name>
</gene>
<protein>
    <submittedName>
        <fullName evidence="1">Uncharacterized protein</fullName>
    </submittedName>
</protein>
<dbReference type="Proteomes" id="UP000570514">
    <property type="component" value="Unassembled WGS sequence"/>
</dbReference>
<keyword evidence="2" id="KW-1185">Reference proteome</keyword>
<dbReference type="RefSeq" id="WP_167083506.1">
    <property type="nucleotide sequence ID" value="NZ_BAAADC010000001.1"/>
</dbReference>
<proteinExistence type="predicted"/>
<sequence length="252" mass="27619">MGAMFVAQKPMEVEFADTNKFARLAELLCDVPSQTLTSKGFAINVELRFGVAKISNASVSFEIRLSQAYLKLDLRNCTIVRGSRYADADKGKRRTAKQTYISSSQKSAGAKIEISSEPTATAGASINGKTSEEITATEVLDPVIALPDTIWNVSEQSEQKALSGKYLGDENLCTVMVDEDNFSIDVSLFCYAADVKISKVYDSSKGVFARLSPLKQRCIEIFVAKSIKQTKDEIHISESRLKGQRNHGSDPN</sequence>
<comment type="caution">
    <text evidence="1">The sequence shown here is derived from an EMBL/GenBank/DDBJ whole genome shotgun (WGS) entry which is preliminary data.</text>
</comment>
<evidence type="ECO:0000313" key="1">
    <source>
        <dbReference type="EMBL" id="NIK89415.1"/>
    </source>
</evidence>
<dbReference type="EMBL" id="JAASRM010000001">
    <property type="protein sequence ID" value="NIK89415.1"/>
    <property type="molecule type" value="Genomic_DNA"/>
</dbReference>
<name>A0A846N1R4_9PROT</name>